<feature type="disulfide bond" evidence="14">
    <location>
        <begin position="136"/>
        <end position="212"/>
    </location>
</feature>
<evidence type="ECO:0000256" key="13">
    <source>
        <dbReference type="PIRSR" id="PIRSR000948-1"/>
    </source>
</evidence>
<dbReference type="Proteomes" id="UP001374579">
    <property type="component" value="Unassembled WGS sequence"/>
</dbReference>
<comment type="catalytic activity">
    <reaction evidence="11">
        <text>a sphingomyelin + H2O = phosphocholine + an N-acylsphing-4-enine + H(+)</text>
        <dbReference type="Rhea" id="RHEA:19253"/>
        <dbReference type="ChEBI" id="CHEBI:15377"/>
        <dbReference type="ChEBI" id="CHEBI:15378"/>
        <dbReference type="ChEBI" id="CHEBI:17636"/>
        <dbReference type="ChEBI" id="CHEBI:52639"/>
        <dbReference type="ChEBI" id="CHEBI:295975"/>
        <dbReference type="EC" id="3.1.4.12"/>
    </reaction>
    <physiologicalReaction direction="left-to-right" evidence="11">
        <dbReference type="Rhea" id="RHEA:19254"/>
    </physiologicalReaction>
</comment>
<evidence type="ECO:0000313" key="18">
    <source>
        <dbReference type="EMBL" id="KAK7087201.1"/>
    </source>
</evidence>
<keyword evidence="8 14" id="KW-1015">Disulfide bond</keyword>
<keyword evidence="9" id="KW-0325">Glycoprotein</keyword>
<feature type="binding site" evidence="13">
    <location>
        <position position="508"/>
    </location>
    <ligand>
        <name>Zn(2+)</name>
        <dbReference type="ChEBI" id="CHEBI:29105"/>
        <label>1</label>
    </ligand>
</feature>
<reference evidence="18 19" key="1">
    <citation type="submission" date="2024-02" db="EMBL/GenBank/DDBJ databases">
        <title>Chromosome-scale genome assembly of the rough periwinkle Littorina saxatilis.</title>
        <authorList>
            <person name="De Jode A."/>
            <person name="Faria R."/>
            <person name="Formenti G."/>
            <person name="Sims Y."/>
            <person name="Smith T.P."/>
            <person name="Tracey A."/>
            <person name="Wood J.M.D."/>
            <person name="Zagrodzka Z.B."/>
            <person name="Johannesson K."/>
            <person name="Butlin R.K."/>
            <person name="Leder E.H."/>
        </authorList>
    </citation>
    <scope>NUCLEOTIDE SEQUENCE [LARGE SCALE GENOMIC DNA]</scope>
    <source>
        <strain evidence="18">Snail1</strain>
        <tissue evidence="18">Muscle</tissue>
    </source>
</reference>
<evidence type="ECO:0000256" key="3">
    <source>
        <dbReference type="ARBA" id="ARBA00022525"/>
    </source>
</evidence>
<keyword evidence="10 12" id="KW-0326">Glycosidase</keyword>
<evidence type="ECO:0000256" key="15">
    <source>
        <dbReference type="SAM" id="MobiDB-lite"/>
    </source>
</evidence>
<keyword evidence="19" id="KW-1185">Reference proteome</keyword>
<evidence type="ECO:0000259" key="17">
    <source>
        <dbReference type="PROSITE" id="PS50015"/>
    </source>
</evidence>
<dbReference type="GO" id="GO:0004767">
    <property type="term" value="F:sphingomyelin phosphodiesterase activity"/>
    <property type="evidence" value="ECO:0007669"/>
    <property type="project" value="UniProtKB-UniRule"/>
</dbReference>
<feature type="binding site" evidence="13">
    <location>
        <position position="368"/>
    </location>
    <ligand>
        <name>Zn(2+)</name>
        <dbReference type="ChEBI" id="CHEBI:29105"/>
        <label>2</label>
    </ligand>
</feature>
<dbReference type="GO" id="GO:0005615">
    <property type="term" value="C:extracellular space"/>
    <property type="evidence" value="ECO:0007669"/>
    <property type="project" value="TreeGrafter"/>
</dbReference>
<evidence type="ECO:0000256" key="12">
    <source>
        <dbReference type="PIRNR" id="PIRNR000948"/>
    </source>
</evidence>
<dbReference type="InterPro" id="IPR029052">
    <property type="entry name" value="Metallo-depent_PP-like"/>
</dbReference>
<dbReference type="PANTHER" id="PTHR10340">
    <property type="entry name" value="SPHINGOMYELIN PHOSPHODIESTERASE"/>
    <property type="match status" value="1"/>
</dbReference>
<feature type="binding site" evidence="13">
    <location>
        <position position="328"/>
    </location>
    <ligand>
        <name>Zn(2+)</name>
        <dbReference type="ChEBI" id="CHEBI:29105"/>
        <label>2</label>
    </ligand>
</feature>
<dbReference type="InterPro" id="IPR004843">
    <property type="entry name" value="Calcineurin-like_PHP"/>
</dbReference>
<comment type="function">
    <text evidence="12">Converts sphingomyelin to ceramide.</text>
</comment>
<feature type="compositionally biased region" description="Polar residues" evidence="15">
    <location>
        <begin position="116"/>
        <end position="128"/>
    </location>
</feature>
<protein>
    <recommendedName>
        <fullName evidence="12">Sphingomyelin phosphodiesterase</fullName>
    </recommendedName>
</protein>
<evidence type="ECO:0000256" key="1">
    <source>
        <dbReference type="ARBA" id="ARBA00004613"/>
    </source>
</evidence>
<dbReference type="Gene3D" id="3.60.21.10">
    <property type="match status" value="1"/>
</dbReference>
<feature type="compositionally biased region" description="Basic and acidic residues" evidence="15">
    <location>
        <begin position="96"/>
        <end position="115"/>
    </location>
</feature>
<dbReference type="SMART" id="SM00741">
    <property type="entry name" value="SapB"/>
    <property type="match status" value="1"/>
</dbReference>
<dbReference type="Gene3D" id="1.10.225.10">
    <property type="entry name" value="Saposin-like"/>
    <property type="match status" value="1"/>
</dbReference>
<dbReference type="InterPro" id="IPR008139">
    <property type="entry name" value="SaposinB_dom"/>
</dbReference>
<feature type="chain" id="PRO_5042880722" description="Sphingomyelin phosphodiesterase" evidence="16">
    <location>
        <begin position="26"/>
        <end position="668"/>
    </location>
</feature>
<dbReference type="Pfam" id="PF00149">
    <property type="entry name" value="Metallophos"/>
    <property type="match status" value="1"/>
</dbReference>
<proteinExistence type="inferred from homology"/>
<dbReference type="InterPro" id="IPR041805">
    <property type="entry name" value="ASMase/PPN1_MPP"/>
</dbReference>
<dbReference type="AlphaFoldDB" id="A0AAN9AHZ1"/>
<feature type="disulfide bond" evidence="14">
    <location>
        <begin position="275"/>
        <end position="299"/>
    </location>
</feature>
<evidence type="ECO:0000256" key="6">
    <source>
        <dbReference type="ARBA" id="ARBA00022801"/>
    </source>
</evidence>
<dbReference type="PANTHER" id="PTHR10340:SF34">
    <property type="entry name" value="SPHINGOMYELIN PHOSPHODIESTERASE"/>
    <property type="match status" value="1"/>
</dbReference>
<feature type="disulfide bond" evidence="14">
    <location>
        <begin position="139"/>
        <end position="204"/>
    </location>
</feature>
<evidence type="ECO:0000256" key="11">
    <source>
        <dbReference type="ARBA" id="ARBA00047268"/>
    </source>
</evidence>
<dbReference type="GO" id="GO:0006685">
    <property type="term" value="P:sphingomyelin catabolic process"/>
    <property type="evidence" value="ECO:0007669"/>
    <property type="project" value="UniProtKB-UniRule"/>
</dbReference>
<feature type="binding site" evidence="13">
    <location>
        <position position="328"/>
    </location>
    <ligand>
        <name>Zn(2+)</name>
        <dbReference type="ChEBI" id="CHEBI:29105"/>
        <label>1</label>
    </ligand>
</feature>
<keyword evidence="5 16" id="KW-0732">Signal</keyword>
<accession>A0AAN9AHZ1</accession>
<feature type="disulfide bond" evidence="14">
    <location>
        <begin position="633"/>
        <end position="637"/>
    </location>
</feature>
<dbReference type="Pfam" id="PF19272">
    <property type="entry name" value="ASMase_C"/>
    <property type="match status" value="1"/>
</dbReference>
<evidence type="ECO:0000313" key="19">
    <source>
        <dbReference type="Proteomes" id="UP001374579"/>
    </source>
</evidence>
<comment type="caution">
    <text evidence="18">The sequence shown here is derived from an EMBL/GenBank/DDBJ whole genome shotgun (WGS) entry which is preliminary data.</text>
</comment>
<dbReference type="InterPro" id="IPR011001">
    <property type="entry name" value="Saposin-like"/>
</dbReference>
<dbReference type="GO" id="GO:0016020">
    <property type="term" value="C:membrane"/>
    <property type="evidence" value="ECO:0007669"/>
    <property type="project" value="GOC"/>
</dbReference>
<feature type="compositionally biased region" description="Low complexity" evidence="15">
    <location>
        <begin position="72"/>
        <end position="90"/>
    </location>
</feature>
<feature type="binding site" evidence="13">
    <location>
        <position position="256"/>
    </location>
    <ligand>
        <name>Zn(2+)</name>
        <dbReference type="ChEBI" id="CHEBI:29105"/>
        <label>1</label>
    </ligand>
</feature>
<feature type="disulfide bond" evidence="14">
    <location>
        <begin position="167"/>
        <end position="178"/>
    </location>
</feature>
<dbReference type="PIRSF" id="PIRSF000948">
    <property type="entry name" value="Sphingomy_PDE"/>
    <property type="match status" value="1"/>
</dbReference>
<feature type="binding site" evidence="13">
    <location>
        <position position="506"/>
    </location>
    <ligand>
        <name>Zn(2+)</name>
        <dbReference type="ChEBI" id="CHEBI:29105"/>
        <label>2</label>
    </ligand>
</feature>
<evidence type="ECO:0000256" key="16">
    <source>
        <dbReference type="SAM" id="SignalP"/>
    </source>
</evidence>
<keyword evidence="4 13" id="KW-0479">Metal-binding</keyword>
<dbReference type="EMBL" id="JBAMIC010004070">
    <property type="protein sequence ID" value="KAK7087201.1"/>
    <property type="molecule type" value="Genomic_DNA"/>
</dbReference>
<dbReference type="InterPro" id="IPR011160">
    <property type="entry name" value="Sphingomy_PDE"/>
</dbReference>
<dbReference type="SUPFAM" id="SSF56300">
    <property type="entry name" value="Metallo-dependent phosphatases"/>
    <property type="match status" value="1"/>
</dbReference>
<evidence type="ECO:0000256" key="14">
    <source>
        <dbReference type="PIRSR" id="PIRSR000948-2"/>
    </source>
</evidence>
<evidence type="ECO:0000256" key="2">
    <source>
        <dbReference type="ARBA" id="ARBA00008234"/>
    </source>
</evidence>
<dbReference type="PROSITE" id="PS50015">
    <property type="entry name" value="SAP_B"/>
    <property type="match status" value="1"/>
</dbReference>
<dbReference type="SUPFAM" id="SSF47862">
    <property type="entry name" value="Saposin"/>
    <property type="match status" value="1"/>
</dbReference>
<evidence type="ECO:0000256" key="7">
    <source>
        <dbReference type="ARBA" id="ARBA00022833"/>
    </source>
</evidence>
<keyword evidence="3" id="KW-0964">Secreted</keyword>
<organism evidence="18 19">
    <name type="scientific">Littorina saxatilis</name>
    <dbReference type="NCBI Taxonomy" id="31220"/>
    <lineage>
        <taxon>Eukaryota</taxon>
        <taxon>Metazoa</taxon>
        <taxon>Spiralia</taxon>
        <taxon>Lophotrochozoa</taxon>
        <taxon>Mollusca</taxon>
        <taxon>Gastropoda</taxon>
        <taxon>Caenogastropoda</taxon>
        <taxon>Littorinimorpha</taxon>
        <taxon>Littorinoidea</taxon>
        <taxon>Littorinidae</taxon>
        <taxon>Littorina</taxon>
    </lineage>
</organism>
<comment type="similarity">
    <text evidence="2 12">Belongs to the acid sphingomyelinase family.</text>
</comment>
<evidence type="ECO:0000256" key="10">
    <source>
        <dbReference type="ARBA" id="ARBA00023295"/>
    </source>
</evidence>
<feature type="signal peptide" evidence="16">
    <location>
        <begin position="1"/>
        <end position="25"/>
    </location>
</feature>
<dbReference type="GO" id="GO:0046513">
    <property type="term" value="P:ceramide biosynthetic process"/>
    <property type="evidence" value="ECO:0007669"/>
    <property type="project" value="UniProtKB-ARBA"/>
</dbReference>
<feature type="region of interest" description="Disordered" evidence="15">
    <location>
        <begin position="45"/>
        <end position="128"/>
    </location>
</feature>
<keyword evidence="6 12" id="KW-0378">Hydrolase</keyword>
<feature type="binding site" evidence="13">
    <location>
        <position position="474"/>
    </location>
    <ligand>
        <name>Zn(2+)</name>
        <dbReference type="ChEBI" id="CHEBI:29105"/>
        <label>2</label>
    </ligand>
</feature>
<dbReference type="GO" id="GO:0016798">
    <property type="term" value="F:hydrolase activity, acting on glycosyl bonds"/>
    <property type="evidence" value="ECO:0007669"/>
    <property type="project" value="UniProtKB-KW"/>
</dbReference>
<comment type="subcellular location">
    <subcellularLocation>
        <location evidence="1">Secreted</location>
    </subcellularLocation>
</comment>
<feature type="disulfide bond" evidence="14">
    <location>
        <begin position="269"/>
        <end position="274"/>
    </location>
</feature>
<evidence type="ECO:0000256" key="9">
    <source>
        <dbReference type="ARBA" id="ARBA00023180"/>
    </source>
</evidence>
<evidence type="ECO:0000256" key="8">
    <source>
        <dbReference type="ARBA" id="ARBA00023157"/>
    </source>
</evidence>
<sequence>MVVRLSISVLVVVFVGIALISAGRAFITESNDTLNTISSLDEDKELRPNTAKDGNTLSFHPQHKTRSQNYQSKGFRPSKSISSSSRGQNSHPQSSRHVEFTHQKREKQRASEGHRSSSPGQPSQKGHQSWIGNITCDACKVLVGSIQKLMTEQKTTDDIIKAAIEICKLYKIESSRVCDLIVPQYSEMFLGVVRWTVLNPDEICGYALGDSCAVPYDPVGLWNITISDKPKPPLTPRVLPKPGSPTLRVLHLTDIHLDVEYRPGADADCGEPLCCRAYDLDPAPTRSSQAGRWGDYRNCDMPADTLELLFQHLSAIQDQFDYVIFTGDIAAHDVWNQTRSDQLTNLLRLTKLFRTYLPDKPVFPCPGNHEGVPCDSFPPDTVKGQSMEWLYSAYLEAWGYWLPSSVAQTIMRGGFYTFSPFPGFRIISLNANYGASSNWWLLLNGTDPQGQLQWLADVLQESEDKEEKVHILSHFPPGHQLKAFAWNYYRLINRYESTVVGQFHGHTHKDEYEVFYDLHNTSRALGVSYVGGSVTLYSYTNPGYRIYTIDGNYTDSSWEILDYSHYYLDIARANTAGKATPTWSKEYSVKETYKMPSLFPEDWNNLIYRMKANDTLFQQYYSFYHKSAETAHCDSRCKQNMLCHLKTAMPSDPDFCKDIFNSTNVDAL</sequence>
<keyword evidence="7 13" id="KW-0862">Zinc</keyword>
<feature type="binding site" evidence="13">
    <location>
        <position position="254"/>
    </location>
    <ligand>
        <name>Zn(2+)</name>
        <dbReference type="ChEBI" id="CHEBI:29105"/>
        <label>1</label>
    </ligand>
</feature>
<name>A0AAN9AHZ1_9CAEN</name>
<gene>
    <name evidence="18" type="ORF">V1264_021279</name>
</gene>
<dbReference type="GO" id="GO:0046872">
    <property type="term" value="F:metal ion binding"/>
    <property type="evidence" value="ECO:0007669"/>
    <property type="project" value="UniProtKB-KW"/>
</dbReference>
<feature type="domain" description="Saposin B-type" evidence="17">
    <location>
        <begin position="132"/>
        <end position="216"/>
    </location>
</feature>
<dbReference type="InterPro" id="IPR045473">
    <property type="entry name" value="ASM_C"/>
</dbReference>
<comment type="cofactor">
    <cofactor evidence="13">
        <name>Zn(2+)</name>
        <dbReference type="ChEBI" id="CHEBI:29105"/>
    </cofactor>
    <text evidence="13">Binds 2 Zn(2+) ions per subunit.</text>
</comment>
<evidence type="ECO:0000256" key="5">
    <source>
        <dbReference type="ARBA" id="ARBA00022729"/>
    </source>
</evidence>
<evidence type="ECO:0000256" key="4">
    <source>
        <dbReference type="ARBA" id="ARBA00022723"/>
    </source>
</evidence>
<dbReference type="CDD" id="cd00842">
    <property type="entry name" value="MPP_ASMase"/>
    <property type="match status" value="1"/>
</dbReference>